<dbReference type="GO" id="GO:0016706">
    <property type="term" value="F:2-oxoglutarate-dependent dioxygenase activity"/>
    <property type="evidence" value="ECO:0007669"/>
    <property type="project" value="UniProtKB-ARBA"/>
</dbReference>
<dbReference type="GO" id="GO:0046872">
    <property type="term" value="F:metal ion binding"/>
    <property type="evidence" value="ECO:0007669"/>
    <property type="project" value="UniProtKB-KW"/>
</dbReference>
<dbReference type="PANTHER" id="PTHR43779:SF3">
    <property type="entry name" value="(3R)-3-[(CARBOXYMETHYL)AMINO]FATTY ACID OXYGENASE_DECARBOXYLASE"/>
    <property type="match status" value="1"/>
</dbReference>
<evidence type="ECO:0000313" key="8">
    <source>
        <dbReference type="Proteomes" id="UP000433652"/>
    </source>
</evidence>
<dbReference type="InterPro" id="IPR051178">
    <property type="entry name" value="TfdA_dioxygenase"/>
</dbReference>
<dbReference type="Gene3D" id="3.60.130.10">
    <property type="entry name" value="Clavaminate synthase-like"/>
    <property type="match status" value="1"/>
</dbReference>
<comment type="caution">
    <text evidence="7">The sequence shown here is derived from an EMBL/GenBank/DDBJ whole genome shotgun (WGS) entry which is preliminary data.</text>
</comment>
<evidence type="ECO:0000256" key="3">
    <source>
        <dbReference type="ARBA" id="ARBA00022964"/>
    </source>
</evidence>
<gene>
    <name evidence="7" type="ORF">GRI89_02715</name>
</gene>
<dbReference type="InterPro" id="IPR042098">
    <property type="entry name" value="TauD-like_sf"/>
</dbReference>
<dbReference type="Pfam" id="PF02668">
    <property type="entry name" value="TauD"/>
    <property type="match status" value="1"/>
</dbReference>
<sequence length="315" mass="36091">MPLQVDPILPRFGAYCSGLDLTRKLSPEEVKQVTDAMDTWGVTVWRDTGMSDADHVEFSRNFGYLERVPAREGIKYRLPFRELFDASNLNPEGEITQDPAAIQYRKGDRLWHTDSAFMEMRTSYSLLLAHSVPPEGGETWFADTRSAYDDLPQDMKDFLEDKVGINSLWWSRKLAGADIPDEEIDARFKARHPLVHVHKGSGRKSLFIAAHTMDIEGMDKAEGRAMIRQLIEHCTQPQYVFSHSWQVGDMVIWDNLCSMHRGGEYAYDKYKRDMRRTTVREGTEPHTQDLDDQFSVLFSNSPKVVDIQGARVAGR</sequence>
<organism evidence="7 8">
    <name type="scientific">Croceibacterium salegens</name>
    <dbReference type="NCBI Taxonomy" id="1737568"/>
    <lineage>
        <taxon>Bacteria</taxon>
        <taxon>Pseudomonadati</taxon>
        <taxon>Pseudomonadota</taxon>
        <taxon>Alphaproteobacteria</taxon>
        <taxon>Sphingomonadales</taxon>
        <taxon>Erythrobacteraceae</taxon>
        <taxon>Croceibacterium</taxon>
    </lineage>
</organism>
<accession>A0A6I4SSC6</accession>
<keyword evidence="3 7" id="KW-0223">Dioxygenase</keyword>
<proteinExistence type="inferred from homology"/>
<evidence type="ECO:0000256" key="1">
    <source>
        <dbReference type="ARBA" id="ARBA00005896"/>
    </source>
</evidence>
<dbReference type="RefSeq" id="WP_159791959.1">
    <property type="nucleotide sequence ID" value="NZ_WTYM01000026.1"/>
</dbReference>
<keyword evidence="2" id="KW-0479">Metal-binding</keyword>
<feature type="domain" description="TauD/TfdA-like" evidence="6">
    <location>
        <begin position="5"/>
        <end position="278"/>
    </location>
</feature>
<comment type="similarity">
    <text evidence="1">Belongs to the TfdA dioxygenase family.</text>
</comment>
<dbReference type="Proteomes" id="UP000433652">
    <property type="component" value="Unassembled WGS sequence"/>
</dbReference>
<keyword evidence="4" id="KW-0560">Oxidoreductase</keyword>
<evidence type="ECO:0000256" key="2">
    <source>
        <dbReference type="ARBA" id="ARBA00022723"/>
    </source>
</evidence>
<evidence type="ECO:0000256" key="4">
    <source>
        <dbReference type="ARBA" id="ARBA00023002"/>
    </source>
</evidence>
<reference evidence="7 8" key="1">
    <citation type="submission" date="2019-12" db="EMBL/GenBank/DDBJ databases">
        <title>Genomic-based taxomic classification of the family Erythrobacteraceae.</title>
        <authorList>
            <person name="Xu L."/>
        </authorList>
    </citation>
    <scope>NUCLEOTIDE SEQUENCE [LARGE SCALE GENOMIC DNA]</scope>
    <source>
        <strain evidence="7 8">MCCC 1K01500</strain>
    </source>
</reference>
<keyword evidence="5" id="KW-0408">Iron</keyword>
<protein>
    <submittedName>
        <fullName evidence="7">TauD/TfdA family dioxygenase</fullName>
    </submittedName>
</protein>
<evidence type="ECO:0000313" key="7">
    <source>
        <dbReference type="EMBL" id="MXO58459.1"/>
    </source>
</evidence>
<name>A0A6I4SSC6_9SPHN</name>
<keyword evidence="8" id="KW-1185">Reference proteome</keyword>
<dbReference type="InterPro" id="IPR003819">
    <property type="entry name" value="TauD/TfdA-like"/>
</dbReference>
<dbReference type="PANTHER" id="PTHR43779">
    <property type="entry name" value="DIOXYGENASE RV0097-RELATED"/>
    <property type="match status" value="1"/>
</dbReference>
<evidence type="ECO:0000259" key="6">
    <source>
        <dbReference type="Pfam" id="PF02668"/>
    </source>
</evidence>
<dbReference type="EMBL" id="WTYM01000026">
    <property type="protein sequence ID" value="MXO58459.1"/>
    <property type="molecule type" value="Genomic_DNA"/>
</dbReference>
<dbReference type="AlphaFoldDB" id="A0A6I4SSC6"/>
<evidence type="ECO:0000256" key="5">
    <source>
        <dbReference type="ARBA" id="ARBA00023004"/>
    </source>
</evidence>
<dbReference type="SUPFAM" id="SSF51197">
    <property type="entry name" value="Clavaminate synthase-like"/>
    <property type="match status" value="1"/>
</dbReference>
<dbReference type="OrthoDB" id="7209371at2"/>